<feature type="transmembrane region" description="Helical" evidence="1">
    <location>
        <begin position="343"/>
        <end position="364"/>
    </location>
</feature>
<proteinExistence type="predicted"/>
<dbReference type="AlphaFoldDB" id="K3WEU0"/>
<feature type="transmembrane region" description="Helical" evidence="1">
    <location>
        <begin position="313"/>
        <end position="331"/>
    </location>
</feature>
<name>K3WEU0_GLOUD</name>
<keyword evidence="1" id="KW-0472">Membrane</keyword>
<feature type="transmembrane region" description="Helical" evidence="1">
    <location>
        <begin position="116"/>
        <end position="136"/>
    </location>
</feature>
<keyword evidence="1" id="KW-1133">Transmembrane helix</keyword>
<accession>K3WEU0</accession>
<dbReference type="EMBL" id="GL376603">
    <property type="status" value="NOT_ANNOTATED_CDS"/>
    <property type="molecule type" value="Genomic_DNA"/>
</dbReference>
<dbReference type="VEuPathDB" id="FungiDB:PYU1_G003471"/>
<reference evidence="3" key="1">
    <citation type="journal article" date="2010" name="Genome Biol.">
        <title>Genome sequence of the necrotrophic plant pathogen Pythium ultimum reveals original pathogenicity mechanisms and effector repertoire.</title>
        <authorList>
            <person name="Levesque C.A."/>
            <person name="Brouwer H."/>
            <person name="Cano L."/>
            <person name="Hamilton J.P."/>
            <person name="Holt C."/>
            <person name="Huitema E."/>
            <person name="Raffaele S."/>
            <person name="Robideau G.P."/>
            <person name="Thines M."/>
            <person name="Win J."/>
            <person name="Zerillo M.M."/>
            <person name="Beakes G.W."/>
            <person name="Boore J.L."/>
            <person name="Busam D."/>
            <person name="Dumas B."/>
            <person name="Ferriera S."/>
            <person name="Fuerstenberg S.I."/>
            <person name="Gachon C.M."/>
            <person name="Gaulin E."/>
            <person name="Govers F."/>
            <person name="Grenville-Briggs L."/>
            <person name="Horner N."/>
            <person name="Hostetler J."/>
            <person name="Jiang R.H."/>
            <person name="Johnson J."/>
            <person name="Krajaejun T."/>
            <person name="Lin H."/>
            <person name="Meijer H.J."/>
            <person name="Moore B."/>
            <person name="Morris P."/>
            <person name="Phuntmart V."/>
            <person name="Puiu D."/>
            <person name="Shetty J."/>
            <person name="Stajich J.E."/>
            <person name="Tripathy S."/>
            <person name="Wawra S."/>
            <person name="van West P."/>
            <person name="Whitty B.R."/>
            <person name="Coutinho P.M."/>
            <person name="Henrissat B."/>
            <person name="Martin F."/>
            <person name="Thomas P.D."/>
            <person name="Tyler B.M."/>
            <person name="De Vries R.P."/>
            <person name="Kamoun S."/>
            <person name="Yandell M."/>
            <person name="Tisserat N."/>
            <person name="Buell C.R."/>
        </authorList>
    </citation>
    <scope>NUCLEOTIDE SEQUENCE</scope>
    <source>
        <strain evidence="3">DAOM:BR144</strain>
    </source>
</reference>
<protein>
    <submittedName>
        <fullName evidence="2">Uncharacterized protein</fullName>
    </submittedName>
</protein>
<evidence type="ECO:0000256" key="1">
    <source>
        <dbReference type="SAM" id="Phobius"/>
    </source>
</evidence>
<feature type="transmembrane region" description="Helical" evidence="1">
    <location>
        <begin position="81"/>
        <end position="104"/>
    </location>
</feature>
<evidence type="ECO:0000313" key="2">
    <source>
        <dbReference type="EnsemblProtists" id="PYU1_T003481"/>
    </source>
</evidence>
<keyword evidence="3" id="KW-1185">Reference proteome</keyword>
<reference evidence="3" key="2">
    <citation type="submission" date="2010-04" db="EMBL/GenBank/DDBJ databases">
        <authorList>
            <person name="Buell R."/>
            <person name="Hamilton J."/>
            <person name="Hostetler J."/>
        </authorList>
    </citation>
    <scope>NUCLEOTIDE SEQUENCE [LARGE SCALE GENOMIC DNA]</scope>
    <source>
        <strain evidence="3">DAOM:BR144</strain>
    </source>
</reference>
<evidence type="ECO:0000313" key="3">
    <source>
        <dbReference type="Proteomes" id="UP000019132"/>
    </source>
</evidence>
<feature type="transmembrane region" description="Helical" evidence="1">
    <location>
        <begin position="55"/>
        <end position="75"/>
    </location>
</feature>
<keyword evidence="1" id="KW-0812">Transmembrane</keyword>
<dbReference type="InParanoid" id="K3WEU0"/>
<organism evidence="2 3">
    <name type="scientific">Globisporangium ultimum (strain ATCC 200006 / CBS 805.95 / DAOM BR144)</name>
    <name type="common">Pythium ultimum</name>
    <dbReference type="NCBI Taxonomy" id="431595"/>
    <lineage>
        <taxon>Eukaryota</taxon>
        <taxon>Sar</taxon>
        <taxon>Stramenopiles</taxon>
        <taxon>Oomycota</taxon>
        <taxon>Peronosporomycetes</taxon>
        <taxon>Pythiales</taxon>
        <taxon>Pythiaceae</taxon>
        <taxon>Globisporangium</taxon>
    </lineage>
</organism>
<dbReference type="EnsemblProtists" id="PYU1_T003481">
    <property type="protein sequence ID" value="PYU1_T003481"/>
    <property type="gene ID" value="PYU1_G003471"/>
</dbReference>
<sequence length="395" mass="45478">MIDAVPLAHPDEGTNANYVHWMRNYLTIVFISFAMLGQFPLSVPGLPLGAMRITITALWVSVGGVGFQFIMSHVIGFPLPFSLVIGTPMWFTFICVNFAFYFGKLLRDNEQFRNDLTNYFIVLIAQVPLTLIYPAYIYGFQSIDSASQNVYIVLLPIIKISLKNWMSRYLGEMDDTKPEIVIFNVEIFNALYVSCCMQSSTSITTTLILSLVDWFQAWLSIRDVNEMLDEVKHLMDKIPSDHAWKGKNFVDIALSIVDEDPHVKSHPSLQSSCINSERVGMYVVASYNLPNRQFYAQLAKMDTEELQRTVMNVFVYAGFELASFLLMTYILKRKLQIQSFKQLAFVLDSHWFMVQSKLVLWFFYAVQNSLTHFDWRNQLFAWLHENSIQANSTSL</sequence>
<reference evidence="2" key="3">
    <citation type="submission" date="2015-02" db="UniProtKB">
        <authorList>
            <consortium name="EnsemblProtists"/>
        </authorList>
    </citation>
    <scope>IDENTIFICATION</scope>
    <source>
        <strain evidence="2">DAOM BR144</strain>
    </source>
</reference>
<dbReference type="HOGENOM" id="CLU_014711_3_0_1"/>
<dbReference type="eggNOG" id="ENOG502RVPJ">
    <property type="taxonomic scope" value="Eukaryota"/>
</dbReference>
<dbReference type="Proteomes" id="UP000019132">
    <property type="component" value="Unassembled WGS sequence"/>
</dbReference>
<dbReference type="OMA" id="LAWISIK"/>
<feature type="transmembrane region" description="Helical" evidence="1">
    <location>
        <begin position="25"/>
        <end position="43"/>
    </location>
</feature>